<gene>
    <name evidence="2" type="ORF">MNB_SUP05-13-719</name>
</gene>
<proteinExistence type="predicted"/>
<dbReference type="AlphaFoldDB" id="A0A1W1DI08"/>
<dbReference type="EC" id="1.1.99.14" evidence="2"/>
<dbReference type="InterPro" id="IPR016166">
    <property type="entry name" value="FAD-bd_PCMH"/>
</dbReference>
<dbReference type="InterPro" id="IPR016169">
    <property type="entry name" value="FAD-bd_PCMH_sub2"/>
</dbReference>
<dbReference type="SUPFAM" id="SSF56176">
    <property type="entry name" value="FAD-binding/transporter-associated domain-like"/>
    <property type="match status" value="1"/>
</dbReference>
<reference evidence="2" key="1">
    <citation type="submission" date="2016-10" db="EMBL/GenBank/DDBJ databases">
        <authorList>
            <person name="de Groot N.N."/>
        </authorList>
    </citation>
    <scope>NUCLEOTIDE SEQUENCE</scope>
</reference>
<keyword evidence="2" id="KW-0560">Oxidoreductase</keyword>
<protein>
    <submittedName>
        <fullName evidence="2">Glycolate dehydrogenase, FAD-binding subunit GlcE</fullName>
        <ecNumber evidence="2">1.1.99.14</ecNumber>
    </submittedName>
</protein>
<dbReference type="Pfam" id="PF01565">
    <property type="entry name" value="FAD_binding_4"/>
    <property type="match status" value="1"/>
</dbReference>
<dbReference type="EMBL" id="FPHU01000119">
    <property type="protein sequence ID" value="SFV80945.1"/>
    <property type="molecule type" value="Genomic_DNA"/>
</dbReference>
<dbReference type="Gene3D" id="3.30.465.10">
    <property type="match status" value="1"/>
</dbReference>
<dbReference type="GO" id="GO:0019154">
    <property type="term" value="F:glycolate dehydrogenase activity"/>
    <property type="evidence" value="ECO:0007669"/>
    <property type="project" value="UniProtKB-EC"/>
</dbReference>
<evidence type="ECO:0000313" key="2">
    <source>
        <dbReference type="EMBL" id="SFV80945.1"/>
    </source>
</evidence>
<dbReference type="GO" id="GO:0071949">
    <property type="term" value="F:FAD binding"/>
    <property type="evidence" value="ECO:0007669"/>
    <property type="project" value="InterPro"/>
</dbReference>
<evidence type="ECO:0000259" key="1">
    <source>
        <dbReference type="PROSITE" id="PS51387"/>
    </source>
</evidence>
<sequence>MSERIEQLQAMIKQADSLHLCTKMLDYSGIIEYYPEELVMTAKAGTPIAEIQATLAENNQALAFFTEDQAESIGAAYANGGQDLSDYVLGVKIIDGNGELLNFGGQVMKNVAGYDVSRLLVGSKGQLALVTQISFKVLPKSYISKLTAPIKSTASSGLRQQIEQKLKQVFDPRGVFN</sequence>
<dbReference type="PANTHER" id="PTHR11748">
    <property type="entry name" value="D-LACTATE DEHYDROGENASE"/>
    <property type="match status" value="1"/>
</dbReference>
<accession>A0A1W1DI08</accession>
<organism evidence="2">
    <name type="scientific">hydrothermal vent metagenome</name>
    <dbReference type="NCBI Taxonomy" id="652676"/>
    <lineage>
        <taxon>unclassified sequences</taxon>
        <taxon>metagenomes</taxon>
        <taxon>ecological metagenomes</taxon>
    </lineage>
</organism>
<dbReference type="PANTHER" id="PTHR11748:SF103">
    <property type="entry name" value="GLYCOLATE OXIDASE SUBUNIT GLCE"/>
    <property type="match status" value="1"/>
</dbReference>
<dbReference type="InterPro" id="IPR036318">
    <property type="entry name" value="FAD-bd_PCMH-like_sf"/>
</dbReference>
<dbReference type="PROSITE" id="PS51387">
    <property type="entry name" value="FAD_PCMH"/>
    <property type="match status" value="1"/>
</dbReference>
<name>A0A1W1DI08_9ZZZZ</name>
<dbReference type="InterPro" id="IPR006094">
    <property type="entry name" value="Oxid_FAD_bind_N"/>
</dbReference>
<feature type="domain" description="FAD-binding PCMH-type" evidence="1">
    <location>
        <begin position="1"/>
        <end position="140"/>
    </location>
</feature>